<dbReference type="AlphaFoldDB" id="A0A3R6D978"/>
<dbReference type="InterPro" id="IPR035958">
    <property type="entry name" value="SecB-like_sf"/>
</dbReference>
<comment type="caution">
    <text evidence="1">The sequence shown here is derived from an EMBL/GenBank/DDBJ whole genome shotgun (WGS) entry which is preliminary data.</text>
</comment>
<dbReference type="Gene3D" id="3.10.420.10">
    <property type="entry name" value="SecB-like"/>
    <property type="match status" value="1"/>
</dbReference>
<proteinExistence type="predicted"/>
<organism evidence="1 2">
    <name type="scientific">Roseburia inulinivorans</name>
    <dbReference type="NCBI Taxonomy" id="360807"/>
    <lineage>
        <taxon>Bacteria</taxon>
        <taxon>Bacillati</taxon>
        <taxon>Bacillota</taxon>
        <taxon>Clostridia</taxon>
        <taxon>Lachnospirales</taxon>
        <taxon>Lachnospiraceae</taxon>
        <taxon>Roseburia</taxon>
    </lineage>
</organism>
<dbReference type="Proteomes" id="UP000283701">
    <property type="component" value="Unassembled WGS sequence"/>
</dbReference>
<dbReference type="EMBL" id="QRHP01000012">
    <property type="protein sequence ID" value="RHF83271.1"/>
    <property type="molecule type" value="Genomic_DNA"/>
</dbReference>
<name>A0A3R6D978_9FIRM</name>
<dbReference type="RefSeq" id="WP_118203489.1">
    <property type="nucleotide sequence ID" value="NZ_QRHP01000012.1"/>
</dbReference>
<sequence>MDINKIKSNLQMKNFYFSNCSFIRGAIVEDGEFNMNLQKEISSIGNHEYRVVLITSVEKEDMKLELIAQADFLYESDDYSREEAIINANTVAIMFPFIRSQVTLLTSQPGMTPIVLPAINTQKFK</sequence>
<protein>
    <submittedName>
        <fullName evidence="1">Preprotein translocase subunit SecB</fullName>
    </submittedName>
</protein>
<evidence type="ECO:0000313" key="2">
    <source>
        <dbReference type="Proteomes" id="UP000283701"/>
    </source>
</evidence>
<accession>A0A3R6D978</accession>
<evidence type="ECO:0000313" key="1">
    <source>
        <dbReference type="EMBL" id="RHF83271.1"/>
    </source>
</evidence>
<dbReference type="SUPFAM" id="SSF54611">
    <property type="entry name" value="SecB-like"/>
    <property type="match status" value="1"/>
</dbReference>
<reference evidence="1 2" key="1">
    <citation type="submission" date="2018-08" db="EMBL/GenBank/DDBJ databases">
        <title>A genome reference for cultivated species of the human gut microbiota.</title>
        <authorList>
            <person name="Zou Y."/>
            <person name="Xue W."/>
            <person name="Luo G."/>
        </authorList>
    </citation>
    <scope>NUCLEOTIDE SEQUENCE [LARGE SCALE GENOMIC DNA]</scope>
    <source>
        <strain evidence="1 2">AM23-23AC</strain>
    </source>
</reference>
<gene>
    <name evidence="1" type="ORF">DW654_11050</name>
</gene>